<dbReference type="CDD" id="cd01121">
    <property type="entry name" value="RadA_SMS_N"/>
    <property type="match status" value="1"/>
</dbReference>
<name>A0A1E5L807_9FIRM</name>
<dbReference type="GO" id="GO:0005524">
    <property type="term" value="F:ATP binding"/>
    <property type="evidence" value="ECO:0007669"/>
    <property type="project" value="UniProtKB-UniRule"/>
</dbReference>
<evidence type="ECO:0000256" key="9">
    <source>
        <dbReference type="ARBA" id="ARBA00023125"/>
    </source>
</evidence>
<evidence type="ECO:0000256" key="10">
    <source>
        <dbReference type="ARBA" id="ARBA00023204"/>
    </source>
</evidence>
<dbReference type="FunFam" id="3.40.50.300:FF:000050">
    <property type="entry name" value="DNA repair protein RadA"/>
    <property type="match status" value="1"/>
</dbReference>
<keyword evidence="10 11" id="KW-0234">DNA repair</keyword>
<proteinExistence type="inferred from homology"/>
<dbReference type="EMBL" id="MJAT01000005">
    <property type="protein sequence ID" value="OEH86297.1"/>
    <property type="molecule type" value="Genomic_DNA"/>
</dbReference>
<dbReference type="GO" id="GO:0140664">
    <property type="term" value="F:ATP-dependent DNA damage sensor activity"/>
    <property type="evidence" value="ECO:0007669"/>
    <property type="project" value="InterPro"/>
</dbReference>
<keyword evidence="2 11" id="KW-0547">Nucleotide-binding</keyword>
<dbReference type="Pfam" id="PF18073">
    <property type="entry name" value="Zn_ribbon_LapB"/>
    <property type="match status" value="1"/>
</dbReference>
<dbReference type="SUPFAM" id="SSF52540">
    <property type="entry name" value="P-loop containing nucleoside triphosphate hydrolases"/>
    <property type="match status" value="1"/>
</dbReference>
<evidence type="ECO:0000256" key="4">
    <source>
        <dbReference type="ARBA" id="ARBA00022771"/>
    </source>
</evidence>
<dbReference type="InterPro" id="IPR004504">
    <property type="entry name" value="DNA_repair_RadA"/>
</dbReference>
<evidence type="ECO:0000256" key="11">
    <source>
        <dbReference type="HAMAP-Rule" id="MF_01498"/>
    </source>
</evidence>
<dbReference type="InterPro" id="IPR014721">
    <property type="entry name" value="Ribsml_uS5_D2-typ_fold_subgr"/>
</dbReference>
<dbReference type="GO" id="GO:0005829">
    <property type="term" value="C:cytosol"/>
    <property type="evidence" value="ECO:0007669"/>
    <property type="project" value="TreeGrafter"/>
</dbReference>
<dbReference type="OrthoDB" id="9803906at2"/>
<reference evidence="15 16" key="1">
    <citation type="submission" date="2016-09" db="EMBL/GenBank/DDBJ databases">
        <title>Desulfuribacillus arsenicus sp. nov., an obligately anaerobic, dissimilatory arsenic- and antimonate-reducing bacterium isolated from anoxic sediments.</title>
        <authorList>
            <person name="Abin C.A."/>
            <person name="Hollibaugh J.T."/>
        </authorList>
    </citation>
    <scope>NUCLEOTIDE SEQUENCE [LARGE SCALE GENOMIC DNA]</scope>
    <source>
        <strain evidence="15 16">MLFW-2</strain>
    </source>
</reference>
<keyword evidence="3 11" id="KW-0227">DNA damage</keyword>
<dbReference type="PANTHER" id="PTHR32472:SF10">
    <property type="entry name" value="DNA REPAIR PROTEIN RADA-LIKE PROTEIN"/>
    <property type="match status" value="1"/>
</dbReference>
<comment type="function">
    <text evidence="11">Plays a role in repairing double-strand DNA breaks, probably involving stabilizing or processing branched DNA or blocked replication forks.</text>
</comment>
<dbReference type="InterPro" id="IPR027417">
    <property type="entry name" value="P-loop_NTPase"/>
</dbReference>
<feature type="short sequence motif" description="RadA KNRFG motif" evidence="11">
    <location>
        <begin position="254"/>
        <end position="258"/>
    </location>
</feature>
<keyword evidence="16" id="KW-1185">Reference proteome</keyword>
<dbReference type="InterPro" id="IPR020588">
    <property type="entry name" value="RecA_ATP-bd"/>
</dbReference>
<sequence>MKVKSKYICQECGLESPKWYGKCPSCNQWSTLVEELTQNKTQTNKHNSLGITMPTKKAQSILEVEYEKEQRISTSINELDRVLGGGIVKGSLILLGGDPGIGKSTIILQVAYNLAKQGKKVMYVTGEESLSQLKMRAERLTALHENILVLAETNLEDITLQVYNVNPDLLIIDSIQTMYIPDIASAPGSVSQVREATAKLMHIAKEFQVATFIVGHVTKQGAIAGPKILEHMVDTVLYIEGDKNHFFRLIRTVKNRFGSTHELGVFEMNETGLVEVDNPSEIFLPERDRDTIGAAIVASLEGSRPFLIEIQALISPTSYPSPKRTATGIDYNRVALIIAVLEKKAGLQLQSQDAFVNAVGGVRLDDPAVDLGVALSIASSFRNLQLPRELVAIGEIGLTGEIRSVPQMEIRIAEAHKLGFKQMILPHTNKGIDGKGMTLIYVRNITEALEAALGGLR</sequence>
<dbReference type="SMART" id="SM00382">
    <property type="entry name" value="AAA"/>
    <property type="match status" value="1"/>
</dbReference>
<keyword evidence="8 11" id="KW-0346">Stress response</keyword>
<keyword evidence="5" id="KW-0378">Hydrolase</keyword>
<evidence type="ECO:0000256" key="1">
    <source>
        <dbReference type="ARBA" id="ARBA00022723"/>
    </source>
</evidence>
<keyword evidence="9 11" id="KW-0238">DNA-binding</keyword>
<evidence type="ECO:0000256" key="5">
    <source>
        <dbReference type="ARBA" id="ARBA00022801"/>
    </source>
</evidence>
<dbReference type="STRING" id="1390249.BHU72_13810"/>
<evidence type="ECO:0000256" key="8">
    <source>
        <dbReference type="ARBA" id="ARBA00023016"/>
    </source>
</evidence>
<accession>A0A1E5L807</accession>
<evidence type="ECO:0000259" key="14">
    <source>
        <dbReference type="PROSITE" id="PS50162"/>
    </source>
</evidence>
<dbReference type="Gene3D" id="3.30.230.10">
    <property type="match status" value="1"/>
</dbReference>
<dbReference type="Pfam" id="PF13541">
    <property type="entry name" value="ChlI"/>
    <property type="match status" value="1"/>
</dbReference>
<evidence type="ECO:0000313" key="15">
    <source>
        <dbReference type="EMBL" id="OEH86297.1"/>
    </source>
</evidence>
<dbReference type="GO" id="GO:0000725">
    <property type="term" value="P:recombinational repair"/>
    <property type="evidence" value="ECO:0007669"/>
    <property type="project" value="UniProtKB-UniRule"/>
</dbReference>
<keyword evidence="6 13" id="KW-0862">Zinc</keyword>
<keyword evidence="1 11" id="KW-0479">Metal-binding</keyword>
<dbReference type="AlphaFoldDB" id="A0A1E5L807"/>
<evidence type="ECO:0000313" key="16">
    <source>
        <dbReference type="Proteomes" id="UP000095255"/>
    </source>
</evidence>
<keyword evidence="4 13" id="KW-0863">Zinc-finger</keyword>
<dbReference type="PRINTS" id="PR01874">
    <property type="entry name" value="DNAREPAIRADA"/>
</dbReference>
<gene>
    <name evidence="11" type="primary">radA</name>
    <name evidence="15" type="ORF">BHU72_13810</name>
</gene>
<dbReference type="PANTHER" id="PTHR32472">
    <property type="entry name" value="DNA REPAIR PROTEIN RADA"/>
    <property type="match status" value="1"/>
</dbReference>
<dbReference type="Proteomes" id="UP000095255">
    <property type="component" value="Unassembled WGS sequence"/>
</dbReference>
<comment type="function">
    <text evidence="13">DNA-dependent ATPase involved in processing of recombination intermediates, plays a role in repairing DNA breaks. Stimulates the branch migration of RecA-mediated strand transfer reactions, allowing the 3' invading strand to extend heteroduplex DNA faster. Binds ssDNA in the presence of ADP but not other nucleotides, has ATPase activity that is stimulated by ssDNA and various branched DNA structures, but inhibited by SSB. Does not have RecA's homology-searching function.</text>
</comment>
<feature type="binding site" evidence="11">
    <location>
        <begin position="97"/>
        <end position="104"/>
    </location>
    <ligand>
        <name>ATP</name>
        <dbReference type="ChEBI" id="CHEBI:30616"/>
    </ligand>
</feature>
<dbReference type="InterPro" id="IPR020568">
    <property type="entry name" value="Ribosomal_Su5_D2-typ_SF"/>
</dbReference>
<feature type="region of interest" description="Lon-protease-like" evidence="11">
    <location>
        <begin position="353"/>
        <end position="457"/>
    </location>
</feature>
<dbReference type="HAMAP" id="MF_01498">
    <property type="entry name" value="RadA_bact"/>
    <property type="match status" value="1"/>
</dbReference>
<dbReference type="GO" id="GO:0003684">
    <property type="term" value="F:damaged DNA binding"/>
    <property type="evidence" value="ECO:0007669"/>
    <property type="project" value="InterPro"/>
</dbReference>
<evidence type="ECO:0000256" key="2">
    <source>
        <dbReference type="ARBA" id="ARBA00022741"/>
    </source>
</evidence>
<dbReference type="PROSITE" id="PS50162">
    <property type="entry name" value="RECA_2"/>
    <property type="match status" value="1"/>
</dbReference>
<dbReference type="NCBIfam" id="TIGR00416">
    <property type="entry name" value="sms"/>
    <property type="match status" value="1"/>
</dbReference>
<dbReference type="Gene3D" id="3.40.50.300">
    <property type="entry name" value="P-loop containing nucleotide triphosphate hydrolases"/>
    <property type="match status" value="1"/>
</dbReference>
<organism evidence="15 16">
    <name type="scientific">Desulfuribacillus stibiiarsenatis</name>
    <dbReference type="NCBI Taxonomy" id="1390249"/>
    <lineage>
        <taxon>Bacteria</taxon>
        <taxon>Bacillati</taxon>
        <taxon>Bacillota</taxon>
        <taxon>Desulfuribacillia</taxon>
        <taxon>Desulfuribacillales</taxon>
        <taxon>Desulfuribacillaceae</taxon>
        <taxon>Desulfuribacillus</taxon>
    </lineage>
</organism>
<dbReference type="GO" id="GO:0008270">
    <property type="term" value="F:zinc ion binding"/>
    <property type="evidence" value="ECO:0007669"/>
    <property type="project" value="UniProtKB-KW"/>
</dbReference>
<evidence type="ECO:0000256" key="3">
    <source>
        <dbReference type="ARBA" id="ARBA00022763"/>
    </source>
</evidence>
<comment type="similarity">
    <text evidence="11 13">Belongs to the RecA family. RadA subfamily.</text>
</comment>
<keyword evidence="7 11" id="KW-0067">ATP-binding</keyword>
<feature type="domain" description="RecA family profile 1" evidence="14">
    <location>
        <begin position="68"/>
        <end position="217"/>
    </location>
</feature>
<evidence type="ECO:0000256" key="7">
    <source>
        <dbReference type="ARBA" id="ARBA00022840"/>
    </source>
</evidence>
<dbReference type="InterPro" id="IPR041166">
    <property type="entry name" value="Rubredoxin_2"/>
</dbReference>
<comment type="domain">
    <text evidence="11">The middle region has homology to RecA with ATPase motifs including the RadA KNRFG motif, while the C-terminus is homologous to Lon protease.</text>
</comment>
<dbReference type="Pfam" id="PF13481">
    <property type="entry name" value="AAA_25"/>
    <property type="match status" value="1"/>
</dbReference>
<protein>
    <recommendedName>
        <fullName evidence="11 12">DNA repair protein RadA</fullName>
    </recommendedName>
</protein>
<dbReference type="GO" id="GO:0016787">
    <property type="term" value="F:hydrolase activity"/>
    <property type="evidence" value="ECO:0007669"/>
    <property type="project" value="UniProtKB-KW"/>
</dbReference>
<dbReference type="RefSeq" id="WP_069701275.1">
    <property type="nucleotide sequence ID" value="NZ_MJAT01000005.1"/>
</dbReference>
<evidence type="ECO:0000256" key="12">
    <source>
        <dbReference type="NCBIfam" id="TIGR00416"/>
    </source>
</evidence>
<dbReference type="SUPFAM" id="SSF54211">
    <property type="entry name" value="Ribosomal protein S5 domain 2-like"/>
    <property type="match status" value="1"/>
</dbReference>
<evidence type="ECO:0000256" key="13">
    <source>
        <dbReference type="RuleBase" id="RU003555"/>
    </source>
</evidence>
<evidence type="ECO:0000256" key="6">
    <source>
        <dbReference type="ARBA" id="ARBA00022833"/>
    </source>
</evidence>
<dbReference type="InterPro" id="IPR003593">
    <property type="entry name" value="AAA+_ATPase"/>
</dbReference>
<comment type="caution">
    <text evidence="15">The sequence shown here is derived from an EMBL/GenBank/DDBJ whole genome shotgun (WGS) entry which is preliminary data.</text>
</comment>